<evidence type="ECO:0000313" key="7">
    <source>
        <dbReference type="EMBL" id="MCV2232516.1"/>
    </source>
</evidence>
<dbReference type="Pfam" id="PF01979">
    <property type="entry name" value="Amidohydro_1"/>
    <property type="match status" value="1"/>
</dbReference>
<dbReference type="PANTHER" id="PTHR11113:SF14">
    <property type="entry name" value="N-ACETYLGLUCOSAMINE-6-PHOSPHATE DEACETYLASE"/>
    <property type="match status" value="1"/>
</dbReference>
<comment type="similarity">
    <text evidence="1 5">Belongs to the metallo-dependent hydrolases superfamily. NagA family.</text>
</comment>
<keyword evidence="8" id="KW-1185">Reference proteome</keyword>
<dbReference type="SUPFAM" id="SSF51338">
    <property type="entry name" value="Composite domain of metallo-dependent hydrolases"/>
    <property type="match status" value="1"/>
</dbReference>
<reference evidence="7" key="1">
    <citation type="submission" date="2022-09" db="EMBL/GenBank/DDBJ databases">
        <title>Novel Mycoplasma species identified in domestic and wild animals.</title>
        <authorList>
            <person name="Volokhov D.V."/>
            <person name="Furtak V.A."/>
            <person name="Zagorodnyaya T.A."/>
        </authorList>
    </citation>
    <scope>NUCLEOTIDE SEQUENCE</scope>
    <source>
        <strain evidence="7">Oakley</strain>
    </source>
</reference>
<comment type="caution">
    <text evidence="7">The sequence shown here is derived from an EMBL/GenBank/DDBJ whole genome shotgun (WGS) entry which is preliminary data.</text>
</comment>
<dbReference type="Gene3D" id="3.20.20.140">
    <property type="entry name" value="Metal-dependent hydrolases"/>
    <property type="match status" value="1"/>
</dbReference>
<accession>A0ABT2Y704</accession>
<gene>
    <name evidence="7" type="primary">nagA</name>
    <name evidence="7" type="ORF">N7548_06720</name>
</gene>
<organism evidence="7 8">
    <name type="scientific">Paracholeplasma manati</name>
    <dbReference type="NCBI Taxonomy" id="591373"/>
    <lineage>
        <taxon>Bacteria</taxon>
        <taxon>Bacillati</taxon>
        <taxon>Mycoplasmatota</taxon>
        <taxon>Mollicutes</taxon>
        <taxon>Acholeplasmatales</taxon>
        <taxon>Acholeplasmataceae</taxon>
        <taxon>Paracholeplasma</taxon>
    </lineage>
</organism>
<keyword evidence="2" id="KW-0479">Metal-binding</keyword>
<sequence length="375" mass="40177">MLNNLYIVLKDQIVFGDLIIQDGKIVNIHVKPEPNNAVKRYVVPGFIDLHIHGASNVDAMDASTYAIEQLALALVKEGTTAFLATTMTQTPLNIENALTSIGHYYQHQNPNGSILLGVHLEGPFIHEGAAGAQPKSCIIPANIGLFEGFNKASGGIIKKVSLAPDIPGSMDLISYLAQKGIVSSIAHTKANYSTVLEAIQRGASSTTHTYNAMSPLHHRDIGVVGAALLHDELTAELILDKIHVSIPAAKLLIKNKGYQNITLITDSMRAKNMPDGLSELGGQSVIISKGEARLNNGSLAGSILRFIDGFKYAINDLGLSLVEVAYMSSTRAAQQLKVDHMMGSIEIGKQANLVILNDHYNIETTLVNGQVVFGG</sequence>
<dbReference type="PANTHER" id="PTHR11113">
    <property type="entry name" value="N-ACETYLGLUCOSAMINE-6-PHOSPHATE DEACETYLASE"/>
    <property type="match status" value="1"/>
</dbReference>
<dbReference type="PIRSF" id="PIRSF038994">
    <property type="entry name" value="NagA"/>
    <property type="match status" value="1"/>
</dbReference>
<dbReference type="InterPro" id="IPR006680">
    <property type="entry name" value="Amidohydro-rel"/>
</dbReference>
<evidence type="ECO:0000313" key="8">
    <source>
        <dbReference type="Proteomes" id="UP001177160"/>
    </source>
</evidence>
<evidence type="ECO:0000256" key="5">
    <source>
        <dbReference type="PIRNR" id="PIRNR038994"/>
    </source>
</evidence>
<dbReference type="Gene3D" id="2.30.40.10">
    <property type="entry name" value="Urease, subunit C, domain 1"/>
    <property type="match status" value="1"/>
</dbReference>
<name>A0ABT2Y704_9MOLU</name>
<dbReference type="CDD" id="cd00854">
    <property type="entry name" value="NagA"/>
    <property type="match status" value="1"/>
</dbReference>
<dbReference type="EC" id="3.5.1.25" evidence="7"/>
<evidence type="ECO:0000256" key="2">
    <source>
        <dbReference type="ARBA" id="ARBA00022723"/>
    </source>
</evidence>
<evidence type="ECO:0000256" key="1">
    <source>
        <dbReference type="ARBA" id="ARBA00010716"/>
    </source>
</evidence>
<protein>
    <submittedName>
        <fullName evidence="7">N-acetylglucosamine-6-phosphate deacetylase</fullName>
        <ecNumber evidence="7">3.5.1.25</ecNumber>
    </submittedName>
</protein>
<dbReference type="GO" id="GO:0008448">
    <property type="term" value="F:N-acetylglucosamine-6-phosphate deacetylase activity"/>
    <property type="evidence" value="ECO:0007669"/>
    <property type="project" value="UniProtKB-EC"/>
</dbReference>
<dbReference type="EMBL" id="JAOVQM010000005">
    <property type="protein sequence ID" value="MCV2232516.1"/>
    <property type="molecule type" value="Genomic_DNA"/>
</dbReference>
<feature type="domain" description="Amidohydrolase-related" evidence="6">
    <location>
        <begin position="41"/>
        <end position="372"/>
    </location>
</feature>
<evidence type="ECO:0000259" key="6">
    <source>
        <dbReference type="Pfam" id="PF01979"/>
    </source>
</evidence>
<keyword evidence="3 5" id="KW-0378">Hydrolase</keyword>
<dbReference type="Proteomes" id="UP001177160">
    <property type="component" value="Unassembled WGS sequence"/>
</dbReference>
<dbReference type="SUPFAM" id="SSF51556">
    <property type="entry name" value="Metallo-dependent hydrolases"/>
    <property type="match status" value="1"/>
</dbReference>
<keyword evidence="4 5" id="KW-0119">Carbohydrate metabolism</keyword>
<evidence type="ECO:0000256" key="4">
    <source>
        <dbReference type="ARBA" id="ARBA00023277"/>
    </source>
</evidence>
<dbReference type="RefSeq" id="WP_263608704.1">
    <property type="nucleotide sequence ID" value="NZ_JAOVQM010000005.1"/>
</dbReference>
<proteinExistence type="inferred from homology"/>
<dbReference type="InterPro" id="IPR003764">
    <property type="entry name" value="GlcNAc_6-P_deAcase"/>
</dbReference>
<evidence type="ECO:0000256" key="3">
    <source>
        <dbReference type="ARBA" id="ARBA00022801"/>
    </source>
</evidence>
<dbReference type="InterPro" id="IPR032466">
    <property type="entry name" value="Metal_Hydrolase"/>
</dbReference>
<dbReference type="InterPro" id="IPR011059">
    <property type="entry name" value="Metal-dep_hydrolase_composite"/>
</dbReference>
<dbReference type="NCBIfam" id="TIGR00221">
    <property type="entry name" value="nagA"/>
    <property type="match status" value="1"/>
</dbReference>